<organism evidence="1 2">
    <name type="scientific">Aspergillus keveii</name>
    <dbReference type="NCBI Taxonomy" id="714993"/>
    <lineage>
        <taxon>Eukaryota</taxon>
        <taxon>Fungi</taxon>
        <taxon>Dikarya</taxon>
        <taxon>Ascomycota</taxon>
        <taxon>Pezizomycotina</taxon>
        <taxon>Eurotiomycetes</taxon>
        <taxon>Eurotiomycetidae</taxon>
        <taxon>Eurotiales</taxon>
        <taxon>Aspergillaceae</taxon>
        <taxon>Aspergillus</taxon>
        <taxon>Aspergillus subgen. Nidulantes</taxon>
    </lineage>
</organism>
<evidence type="ECO:0000313" key="1">
    <source>
        <dbReference type="EMBL" id="KAL2793826.1"/>
    </source>
</evidence>
<gene>
    <name evidence="1" type="ORF">BJX66DRAFT_338407</name>
</gene>
<accession>A0ABR4G472</accession>
<dbReference type="EMBL" id="JBFTWV010000052">
    <property type="protein sequence ID" value="KAL2793826.1"/>
    <property type="molecule type" value="Genomic_DNA"/>
</dbReference>
<name>A0ABR4G472_9EURO</name>
<comment type="caution">
    <text evidence="1">The sequence shown here is derived from an EMBL/GenBank/DDBJ whole genome shotgun (WGS) entry which is preliminary data.</text>
</comment>
<reference evidence="1 2" key="1">
    <citation type="submission" date="2024-07" db="EMBL/GenBank/DDBJ databases">
        <title>Section-level genome sequencing and comparative genomics of Aspergillus sections Usti and Cavernicolus.</title>
        <authorList>
            <consortium name="Lawrence Berkeley National Laboratory"/>
            <person name="Nybo J.L."/>
            <person name="Vesth T.C."/>
            <person name="Theobald S."/>
            <person name="Frisvad J.C."/>
            <person name="Larsen T.O."/>
            <person name="Kjaerboelling I."/>
            <person name="Rothschild-Mancinelli K."/>
            <person name="Lyhne E.K."/>
            <person name="Kogle M.E."/>
            <person name="Barry K."/>
            <person name="Clum A."/>
            <person name="Na H."/>
            <person name="Ledsgaard L."/>
            <person name="Lin J."/>
            <person name="Lipzen A."/>
            <person name="Kuo A."/>
            <person name="Riley R."/>
            <person name="Mondo S."/>
            <person name="Labutti K."/>
            <person name="Haridas S."/>
            <person name="Pangalinan J."/>
            <person name="Salamov A.A."/>
            <person name="Simmons B.A."/>
            <person name="Magnuson J.K."/>
            <person name="Chen J."/>
            <person name="Drula E."/>
            <person name="Henrissat B."/>
            <person name="Wiebenga A."/>
            <person name="Lubbers R.J."/>
            <person name="Gomes A.C."/>
            <person name="Makela M.R."/>
            <person name="Stajich J."/>
            <person name="Grigoriev I.V."/>
            <person name="Mortensen U.H."/>
            <person name="De Vries R.P."/>
            <person name="Baker S.E."/>
            <person name="Andersen M.R."/>
        </authorList>
    </citation>
    <scope>NUCLEOTIDE SEQUENCE [LARGE SCALE GENOMIC DNA]</scope>
    <source>
        <strain evidence="1 2">CBS 209.92</strain>
    </source>
</reference>
<evidence type="ECO:0000313" key="2">
    <source>
        <dbReference type="Proteomes" id="UP001610563"/>
    </source>
</evidence>
<dbReference type="Proteomes" id="UP001610563">
    <property type="component" value="Unassembled WGS sequence"/>
</dbReference>
<keyword evidence="2" id="KW-1185">Reference proteome</keyword>
<sequence length="203" mass="22843">MPYTHPCTATPKCTLCAPLYTDLYPRFGASKLKVPAPKTYPILFTNTFSLTPTPASLLILSAIEDMESTIEMFIQENSFPEYRDIPAPVYRLLTITDSHDHDHGHDAETVKKMMKENTKAKEVSVSMSLTLTLTLLIDFPEKQHIGPEKMGWLFGEFPAVPISSWERRGPDEGETRHASLARLEFFRGVLRAEGEGRVVFGPE</sequence>
<proteinExistence type="predicted"/>
<protein>
    <submittedName>
        <fullName evidence="1">Uncharacterized protein</fullName>
    </submittedName>
</protein>